<proteinExistence type="inferred from homology"/>
<dbReference type="Proteomes" id="UP001175261">
    <property type="component" value="Unassembled WGS sequence"/>
</dbReference>
<reference evidence="9" key="1">
    <citation type="submission" date="2022-10" db="EMBL/GenBank/DDBJ databases">
        <title>Determination and structural analysis of whole genome sequence of Sarocladium strictum F4-1.</title>
        <authorList>
            <person name="Hu L."/>
            <person name="Jiang Y."/>
        </authorList>
    </citation>
    <scope>NUCLEOTIDE SEQUENCE</scope>
    <source>
        <strain evidence="9">F4-1</strain>
    </source>
</reference>
<accession>A0AA39L6M2</accession>
<dbReference type="Pfam" id="PF08240">
    <property type="entry name" value="ADH_N"/>
    <property type="match status" value="1"/>
</dbReference>
<keyword evidence="4 7" id="KW-0862">Zinc</keyword>
<evidence type="ECO:0000256" key="2">
    <source>
        <dbReference type="ARBA" id="ARBA00008072"/>
    </source>
</evidence>
<feature type="domain" description="Enoyl reductase (ER)" evidence="8">
    <location>
        <begin position="23"/>
        <end position="358"/>
    </location>
</feature>
<evidence type="ECO:0000256" key="3">
    <source>
        <dbReference type="ARBA" id="ARBA00022723"/>
    </source>
</evidence>
<dbReference type="Pfam" id="PF00107">
    <property type="entry name" value="ADH_zinc_N"/>
    <property type="match status" value="1"/>
</dbReference>
<dbReference type="GO" id="GO:0005737">
    <property type="term" value="C:cytoplasm"/>
    <property type="evidence" value="ECO:0007669"/>
    <property type="project" value="TreeGrafter"/>
</dbReference>
<dbReference type="GO" id="GO:0008270">
    <property type="term" value="F:zinc ion binding"/>
    <property type="evidence" value="ECO:0007669"/>
    <property type="project" value="InterPro"/>
</dbReference>
<evidence type="ECO:0000256" key="1">
    <source>
        <dbReference type="ARBA" id="ARBA00001947"/>
    </source>
</evidence>
<dbReference type="PANTHER" id="PTHR42940:SF8">
    <property type="entry name" value="VACUOLAR PROTEIN SORTING-ASSOCIATED PROTEIN 11"/>
    <property type="match status" value="1"/>
</dbReference>
<evidence type="ECO:0000313" key="10">
    <source>
        <dbReference type="Proteomes" id="UP001175261"/>
    </source>
</evidence>
<dbReference type="InterPro" id="IPR013154">
    <property type="entry name" value="ADH-like_N"/>
</dbReference>
<protein>
    <recommendedName>
        <fullName evidence="8">Enoyl reductase (ER) domain-containing protein</fullName>
    </recommendedName>
</protein>
<comment type="caution">
    <text evidence="9">The sequence shown here is derived from an EMBL/GenBank/DDBJ whole genome shotgun (WGS) entry which is preliminary data.</text>
</comment>
<comment type="similarity">
    <text evidence="2 7">Belongs to the zinc-containing alcohol dehydrogenase family.</text>
</comment>
<keyword evidence="10" id="KW-1185">Reference proteome</keyword>
<dbReference type="Gene3D" id="3.90.180.10">
    <property type="entry name" value="Medium-chain alcohol dehydrogenases, catalytic domain"/>
    <property type="match status" value="1"/>
</dbReference>
<dbReference type="InterPro" id="IPR013149">
    <property type="entry name" value="ADH-like_C"/>
</dbReference>
<evidence type="ECO:0000313" key="9">
    <source>
        <dbReference type="EMBL" id="KAK0386057.1"/>
    </source>
</evidence>
<evidence type="ECO:0000256" key="6">
    <source>
        <dbReference type="ARBA" id="ARBA00023027"/>
    </source>
</evidence>
<evidence type="ECO:0000259" key="8">
    <source>
        <dbReference type="SMART" id="SM00829"/>
    </source>
</evidence>
<dbReference type="EMBL" id="JAPDFR010000005">
    <property type="protein sequence ID" value="KAK0386057.1"/>
    <property type="molecule type" value="Genomic_DNA"/>
</dbReference>
<dbReference type="InterPro" id="IPR020843">
    <property type="entry name" value="ER"/>
</dbReference>
<keyword evidence="6" id="KW-0520">NAD</keyword>
<evidence type="ECO:0000256" key="5">
    <source>
        <dbReference type="ARBA" id="ARBA00023002"/>
    </source>
</evidence>
<sequence>MTANGTNGSSRGTMKAQQIDHRDLKVHLNEVPIPTPDADQLLVKIICASLCHSDIMVFEPNEAMSYPDQPITLGHEATGQIVEVGANVKGFSVGDKVGFLPAMDACFECLPCKTVHNLWCENSQPKMQGFALDGFFAEYAVVDYHNAMILPEKLDPVAAAPLFCAGVTAFHAIDDLKLAQDSWVAIIGCGGLGLLGVKYAKAMGYRVIALDVNQGALDVAKKSGADHVFDTSAATTDDGTTYVQRIMTITDRGVDAAVNFTASKKAYDAMPAIIRPGRGIFMVVGIPQAPLEINAYDIALGRYRVMGANNGMCYNMKKAIDFSAEHGIVSHVEYHTLEELPLMVEKMQSHKAVGRMAVKF</sequence>
<dbReference type="SUPFAM" id="SSF51735">
    <property type="entry name" value="NAD(P)-binding Rossmann-fold domains"/>
    <property type="match status" value="1"/>
</dbReference>
<keyword evidence="3 7" id="KW-0479">Metal-binding</keyword>
<name>A0AA39L6M2_SARSR</name>
<dbReference type="Gene3D" id="3.40.50.720">
    <property type="entry name" value="NAD(P)-binding Rossmann-like Domain"/>
    <property type="match status" value="1"/>
</dbReference>
<evidence type="ECO:0000256" key="7">
    <source>
        <dbReference type="RuleBase" id="RU361277"/>
    </source>
</evidence>
<dbReference type="PANTHER" id="PTHR42940">
    <property type="entry name" value="ALCOHOL DEHYDROGENASE 1-RELATED"/>
    <property type="match status" value="1"/>
</dbReference>
<dbReference type="AlphaFoldDB" id="A0AA39L6M2"/>
<dbReference type="SUPFAM" id="SSF50129">
    <property type="entry name" value="GroES-like"/>
    <property type="match status" value="1"/>
</dbReference>
<organism evidence="9 10">
    <name type="scientific">Sarocladium strictum</name>
    <name type="common">Black bundle disease fungus</name>
    <name type="synonym">Acremonium strictum</name>
    <dbReference type="NCBI Taxonomy" id="5046"/>
    <lineage>
        <taxon>Eukaryota</taxon>
        <taxon>Fungi</taxon>
        <taxon>Dikarya</taxon>
        <taxon>Ascomycota</taxon>
        <taxon>Pezizomycotina</taxon>
        <taxon>Sordariomycetes</taxon>
        <taxon>Hypocreomycetidae</taxon>
        <taxon>Hypocreales</taxon>
        <taxon>Sarocladiaceae</taxon>
        <taxon>Sarocladium</taxon>
    </lineage>
</organism>
<dbReference type="FunFam" id="3.40.50.720:FF:000039">
    <property type="entry name" value="Alcohol dehydrogenase AdhP"/>
    <property type="match status" value="1"/>
</dbReference>
<gene>
    <name evidence="9" type="ORF">NLU13_5894</name>
</gene>
<evidence type="ECO:0000256" key="4">
    <source>
        <dbReference type="ARBA" id="ARBA00022833"/>
    </source>
</evidence>
<dbReference type="InterPro" id="IPR036291">
    <property type="entry name" value="NAD(P)-bd_dom_sf"/>
</dbReference>
<dbReference type="InterPro" id="IPR002328">
    <property type="entry name" value="ADH_Zn_CS"/>
</dbReference>
<dbReference type="PROSITE" id="PS00059">
    <property type="entry name" value="ADH_ZINC"/>
    <property type="match status" value="1"/>
</dbReference>
<keyword evidence="5" id="KW-0560">Oxidoreductase</keyword>
<dbReference type="SMART" id="SM00829">
    <property type="entry name" value="PKS_ER"/>
    <property type="match status" value="1"/>
</dbReference>
<dbReference type="InterPro" id="IPR011032">
    <property type="entry name" value="GroES-like_sf"/>
</dbReference>
<comment type="cofactor">
    <cofactor evidence="1 7">
        <name>Zn(2+)</name>
        <dbReference type="ChEBI" id="CHEBI:29105"/>
    </cofactor>
</comment>
<dbReference type="GO" id="GO:0004022">
    <property type="term" value="F:alcohol dehydrogenase (NAD+) activity"/>
    <property type="evidence" value="ECO:0007669"/>
    <property type="project" value="TreeGrafter"/>
</dbReference>